<dbReference type="PATRIC" id="fig|229920.5.peg.3354"/>
<gene>
    <name evidence="2" type="ORF">ADM99_02145</name>
</gene>
<evidence type="ECO:0000313" key="3">
    <source>
        <dbReference type="Proteomes" id="UP000050430"/>
    </source>
</evidence>
<dbReference type="InterPro" id="IPR000257">
    <property type="entry name" value="Uroporphyrinogen_deCOase"/>
</dbReference>
<dbReference type="SUPFAM" id="SSF51726">
    <property type="entry name" value="UROD/MetE-like"/>
    <property type="match status" value="1"/>
</dbReference>
<proteinExistence type="predicted"/>
<dbReference type="GO" id="GO:0004853">
    <property type="term" value="F:uroporphyrinogen decarboxylase activity"/>
    <property type="evidence" value="ECO:0007669"/>
    <property type="project" value="InterPro"/>
</dbReference>
<evidence type="ECO:0000259" key="1">
    <source>
        <dbReference type="Pfam" id="PF01208"/>
    </source>
</evidence>
<dbReference type="EMBL" id="LGCK01000004">
    <property type="protein sequence ID" value="KPL74055.1"/>
    <property type="molecule type" value="Genomic_DNA"/>
</dbReference>
<dbReference type="STRING" id="229920.ADM99_02145"/>
<dbReference type="PANTHER" id="PTHR47099:SF1">
    <property type="entry name" value="METHYLCOBAMIDE:COM METHYLTRANSFERASE MTBA"/>
    <property type="match status" value="1"/>
</dbReference>
<dbReference type="Gene3D" id="3.20.20.210">
    <property type="match status" value="1"/>
</dbReference>
<dbReference type="InterPro" id="IPR038071">
    <property type="entry name" value="UROD/MetE-like_sf"/>
</dbReference>
<organism evidence="2 3">
    <name type="scientific">Leptolinea tardivitalis</name>
    <dbReference type="NCBI Taxonomy" id="229920"/>
    <lineage>
        <taxon>Bacteria</taxon>
        <taxon>Bacillati</taxon>
        <taxon>Chloroflexota</taxon>
        <taxon>Anaerolineae</taxon>
        <taxon>Anaerolineales</taxon>
        <taxon>Anaerolineaceae</taxon>
        <taxon>Leptolinea</taxon>
    </lineage>
</organism>
<dbReference type="Proteomes" id="UP000050430">
    <property type="component" value="Unassembled WGS sequence"/>
</dbReference>
<reference evidence="2 3" key="1">
    <citation type="submission" date="2015-07" db="EMBL/GenBank/DDBJ databases">
        <title>Genome sequence of Leptolinea tardivitalis DSM 16556.</title>
        <authorList>
            <person name="Hemp J."/>
            <person name="Ward L.M."/>
            <person name="Pace L.A."/>
            <person name="Fischer W.W."/>
        </authorList>
    </citation>
    <scope>NUCLEOTIDE SEQUENCE [LARGE SCALE GENOMIC DNA]</scope>
    <source>
        <strain evidence="2 3">YMTK-2</strain>
    </source>
</reference>
<dbReference type="GO" id="GO:0006779">
    <property type="term" value="P:porphyrin-containing compound biosynthetic process"/>
    <property type="evidence" value="ECO:0007669"/>
    <property type="project" value="InterPro"/>
</dbReference>
<dbReference type="InterPro" id="IPR052024">
    <property type="entry name" value="Methanogen_methyltrans"/>
</dbReference>
<sequence>MTTSRNRVLTALSHRQPDRTPVDLLAVPSIWDKLMAHFNVHNREEVLRALQVDCRRVSYDSYAIPPERVTAGGVVDWTDHPACTTTERVYRLRKNDRLMDIWGACRRLAENPFGVYEELAEYPLAKADSIADLAAYEWPSPDWFDFSGLSAEIKELDSAGEVHIRYRIGSLFETAWSLRGFEQTLIDLAESPDIPGYLMDRILEVHLANLDAAVRASGGRLDMVYYYDDLASMENLLMSPAAYRRIIKPRQEKLLEAARSYNLPVMYHCDGSIIKLIPDLIDLGVTLLNPIQVNARDMSAASLKEKFGDRLSFHGGVDIVNLLPKGTVEDVRQGVKDLVNILGHDGGYILAPSHHLQGDTPLENVLAMYDPSLR</sequence>
<feature type="domain" description="Uroporphyrinogen decarboxylase (URO-D)" evidence="1">
    <location>
        <begin position="159"/>
        <end position="370"/>
    </location>
</feature>
<evidence type="ECO:0000313" key="2">
    <source>
        <dbReference type="EMBL" id="KPL74055.1"/>
    </source>
</evidence>
<dbReference type="AlphaFoldDB" id="A0A0P6X3R8"/>
<accession>A0A0P6X3R8</accession>
<dbReference type="OrthoDB" id="9771599at2"/>
<comment type="caution">
    <text evidence="2">The sequence shown here is derived from an EMBL/GenBank/DDBJ whole genome shotgun (WGS) entry which is preliminary data.</text>
</comment>
<keyword evidence="3" id="KW-1185">Reference proteome</keyword>
<dbReference type="RefSeq" id="WP_062423028.1">
    <property type="nucleotide sequence ID" value="NZ_BBYA01000012.1"/>
</dbReference>
<protein>
    <recommendedName>
        <fullName evidence="1">Uroporphyrinogen decarboxylase (URO-D) domain-containing protein</fullName>
    </recommendedName>
</protein>
<dbReference type="PANTHER" id="PTHR47099">
    <property type="entry name" value="METHYLCOBAMIDE:COM METHYLTRANSFERASE MTBA"/>
    <property type="match status" value="1"/>
</dbReference>
<name>A0A0P6X3R8_9CHLR</name>
<dbReference type="Pfam" id="PF01208">
    <property type="entry name" value="URO-D"/>
    <property type="match status" value="1"/>
</dbReference>